<evidence type="ECO:0000313" key="4">
    <source>
        <dbReference type="Proteomes" id="UP001626550"/>
    </source>
</evidence>
<keyword evidence="1" id="KW-0106">Calcium</keyword>
<dbReference type="EMBL" id="JBJKFK010002687">
    <property type="protein sequence ID" value="KAL3310730.1"/>
    <property type="molecule type" value="Genomic_DNA"/>
</dbReference>
<dbReference type="Gene3D" id="1.10.238.10">
    <property type="entry name" value="EF-hand"/>
    <property type="match status" value="1"/>
</dbReference>
<keyword evidence="4" id="KW-1185">Reference proteome</keyword>
<feature type="domain" description="EF-hand" evidence="2">
    <location>
        <begin position="78"/>
        <end position="113"/>
    </location>
</feature>
<sequence>MAHPKMEKNDLLRSSLKLIRNSISNGFQRTIRTNPTDYCSNDTKWDRMIKRKYHQLDLNNDGKVTTLELFEYLTYEGHDPDTIQMFVTAVDADGDGKVDFNEFKNFVNTYIMDGKFRPSRRNAETHYPNLTITRSQPVRAVSAASLSMQSDISEDFCIQVTQLDSYFKNQGWNCKRKLLKRFLLAKHIPKNGILRSDEFVYFFKHAFMETGCIY</sequence>
<organism evidence="3 4">
    <name type="scientific">Cichlidogyrus casuarinus</name>
    <dbReference type="NCBI Taxonomy" id="1844966"/>
    <lineage>
        <taxon>Eukaryota</taxon>
        <taxon>Metazoa</taxon>
        <taxon>Spiralia</taxon>
        <taxon>Lophotrochozoa</taxon>
        <taxon>Platyhelminthes</taxon>
        <taxon>Monogenea</taxon>
        <taxon>Monopisthocotylea</taxon>
        <taxon>Dactylogyridea</taxon>
        <taxon>Ancyrocephalidae</taxon>
        <taxon>Cichlidogyrus</taxon>
    </lineage>
</organism>
<accession>A0ABD2PTI5</accession>
<dbReference type="InterPro" id="IPR002048">
    <property type="entry name" value="EF_hand_dom"/>
</dbReference>
<name>A0ABD2PTI5_9PLAT</name>
<reference evidence="3 4" key="1">
    <citation type="submission" date="2024-11" db="EMBL/GenBank/DDBJ databases">
        <title>Adaptive evolution of stress response genes in parasites aligns with host niche diversity.</title>
        <authorList>
            <person name="Hahn C."/>
            <person name="Resl P."/>
        </authorList>
    </citation>
    <scope>NUCLEOTIDE SEQUENCE [LARGE SCALE GENOMIC DNA]</scope>
    <source>
        <strain evidence="3">EGGRZ-B1_66</strain>
        <tissue evidence="3">Body</tissue>
    </source>
</reference>
<proteinExistence type="predicted"/>
<dbReference type="Pfam" id="PF13499">
    <property type="entry name" value="EF-hand_7"/>
    <property type="match status" value="1"/>
</dbReference>
<dbReference type="InterPro" id="IPR018247">
    <property type="entry name" value="EF_Hand_1_Ca_BS"/>
</dbReference>
<dbReference type="Proteomes" id="UP001626550">
    <property type="component" value="Unassembled WGS sequence"/>
</dbReference>
<dbReference type="PROSITE" id="PS50222">
    <property type="entry name" value="EF_HAND_2"/>
    <property type="match status" value="1"/>
</dbReference>
<dbReference type="SUPFAM" id="SSF47473">
    <property type="entry name" value="EF-hand"/>
    <property type="match status" value="1"/>
</dbReference>
<dbReference type="PROSITE" id="PS00018">
    <property type="entry name" value="EF_HAND_1"/>
    <property type="match status" value="1"/>
</dbReference>
<gene>
    <name evidence="3" type="ORF">Ciccas_010698</name>
</gene>
<evidence type="ECO:0000256" key="1">
    <source>
        <dbReference type="ARBA" id="ARBA00022837"/>
    </source>
</evidence>
<dbReference type="CDD" id="cd00051">
    <property type="entry name" value="EFh"/>
    <property type="match status" value="1"/>
</dbReference>
<protein>
    <recommendedName>
        <fullName evidence="2">EF-hand domain-containing protein</fullName>
    </recommendedName>
</protein>
<comment type="caution">
    <text evidence="3">The sequence shown here is derived from an EMBL/GenBank/DDBJ whole genome shotgun (WGS) entry which is preliminary data.</text>
</comment>
<evidence type="ECO:0000313" key="3">
    <source>
        <dbReference type="EMBL" id="KAL3310730.1"/>
    </source>
</evidence>
<dbReference type="AlphaFoldDB" id="A0ABD2PTI5"/>
<dbReference type="InterPro" id="IPR011992">
    <property type="entry name" value="EF-hand-dom_pair"/>
</dbReference>
<evidence type="ECO:0000259" key="2">
    <source>
        <dbReference type="PROSITE" id="PS50222"/>
    </source>
</evidence>